<dbReference type="SUPFAM" id="SSF55073">
    <property type="entry name" value="Nucleotide cyclase"/>
    <property type="match status" value="1"/>
</dbReference>
<accession>A0A1Q5PSJ4</accession>
<dbReference type="InterPro" id="IPR001054">
    <property type="entry name" value="A/G_cyclase"/>
</dbReference>
<dbReference type="STRING" id="156892.BM477_02280"/>
<dbReference type="Pfam" id="PF00211">
    <property type="entry name" value="Guanylate_cyc"/>
    <property type="match status" value="1"/>
</dbReference>
<evidence type="ECO:0000313" key="3">
    <source>
        <dbReference type="Proteomes" id="UP000186465"/>
    </source>
</evidence>
<organism evidence="2 3">
    <name type="scientific">Boudabousia marimammalium</name>
    <dbReference type="NCBI Taxonomy" id="156892"/>
    <lineage>
        <taxon>Bacteria</taxon>
        <taxon>Bacillati</taxon>
        <taxon>Actinomycetota</taxon>
        <taxon>Actinomycetes</taxon>
        <taxon>Actinomycetales</taxon>
        <taxon>Actinomycetaceae</taxon>
        <taxon>Boudabousia</taxon>
    </lineage>
</organism>
<name>A0A1Q5PSJ4_9ACTO</name>
<gene>
    <name evidence="2" type="ORF">BM477_02280</name>
</gene>
<proteinExistence type="predicted"/>
<protein>
    <recommendedName>
        <fullName evidence="1">Guanylate cyclase domain-containing protein</fullName>
    </recommendedName>
</protein>
<keyword evidence="3" id="KW-1185">Reference proteome</keyword>
<evidence type="ECO:0000313" key="2">
    <source>
        <dbReference type="EMBL" id="OKL50380.1"/>
    </source>
</evidence>
<feature type="domain" description="Guanylate cyclase" evidence="1">
    <location>
        <begin position="161"/>
        <end position="270"/>
    </location>
</feature>
<dbReference type="GO" id="GO:0009190">
    <property type="term" value="P:cyclic nucleotide biosynthetic process"/>
    <property type="evidence" value="ECO:0007669"/>
    <property type="project" value="InterPro"/>
</dbReference>
<comment type="caution">
    <text evidence="2">The sequence shown here is derived from an EMBL/GenBank/DDBJ whole genome shotgun (WGS) entry which is preliminary data.</text>
</comment>
<dbReference type="Proteomes" id="UP000186465">
    <property type="component" value="Unassembled WGS sequence"/>
</dbReference>
<reference evidence="3" key="1">
    <citation type="submission" date="2016-11" db="EMBL/GenBank/DDBJ databases">
        <title>Actinomyces gypaetusis sp. nov. isolated from Gypaetus barbatus in Qinghai Tibet Plateau China.</title>
        <authorList>
            <person name="Meng X."/>
        </authorList>
    </citation>
    <scope>NUCLEOTIDE SEQUENCE [LARGE SCALE GENOMIC DNA]</scope>
    <source>
        <strain evidence="3">DSM 15383</strain>
    </source>
</reference>
<evidence type="ECO:0000259" key="1">
    <source>
        <dbReference type="PROSITE" id="PS50125"/>
    </source>
</evidence>
<dbReference type="CDD" id="cd07302">
    <property type="entry name" value="CHD"/>
    <property type="match status" value="1"/>
</dbReference>
<dbReference type="GO" id="GO:0004016">
    <property type="term" value="F:adenylate cyclase activity"/>
    <property type="evidence" value="ECO:0007669"/>
    <property type="project" value="UniProtKB-ARBA"/>
</dbReference>
<dbReference type="Gene3D" id="3.30.70.1230">
    <property type="entry name" value="Nucleotide cyclase"/>
    <property type="match status" value="1"/>
</dbReference>
<sequence length="324" mass="35738">MIGGNPQYTQSQLAELAGVSEQDAKDFWRAMGFRNLDADAVTFTDLDVQILRASDTLVSSGELDGSALISLLRAESQTANRLALWQLETLVEANIRAHAIDDTSARLVALDQIQRIYLLLEEQTLYAWRRHMCELLERTANQYALRYRHEIAPDEYPLRRALGFADMVSYTSTTRHLGAAGLSRLIQKFEYISRDVITSRGARIVKTIGDAVLYIADDAETATDVVCALVERFAEETEVLPVRASLVDGFVVSRSGDVFGPPVNLASRLVDQAGHGEIFTDAGTAELIKTAAWGKKYEVSPRGTVELQGLGEVPTFALKRNSAE</sequence>
<dbReference type="AlphaFoldDB" id="A0A1Q5PSJ4"/>
<dbReference type="GO" id="GO:0035556">
    <property type="term" value="P:intracellular signal transduction"/>
    <property type="evidence" value="ECO:0007669"/>
    <property type="project" value="InterPro"/>
</dbReference>
<dbReference type="PROSITE" id="PS50125">
    <property type="entry name" value="GUANYLATE_CYCLASE_2"/>
    <property type="match status" value="1"/>
</dbReference>
<dbReference type="InterPro" id="IPR029787">
    <property type="entry name" value="Nucleotide_cyclase"/>
</dbReference>
<dbReference type="EMBL" id="MPDM01000002">
    <property type="protein sequence ID" value="OKL50380.1"/>
    <property type="molecule type" value="Genomic_DNA"/>
</dbReference>
<dbReference type="OrthoDB" id="310836at2"/>